<accession>A0A1D2YUT6</accession>
<gene>
    <name evidence="1" type="ORF">BHF71_02190</name>
</gene>
<organism evidence="1 2">
    <name type="scientific">Vulcanibacillus modesticaldus</name>
    <dbReference type="NCBI Taxonomy" id="337097"/>
    <lineage>
        <taxon>Bacteria</taxon>
        <taxon>Bacillati</taxon>
        <taxon>Bacillota</taxon>
        <taxon>Bacilli</taxon>
        <taxon>Bacillales</taxon>
        <taxon>Bacillaceae</taxon>
        <taxon>Vulcanibacillus</taxon>
    </lineage>
</organism>
<evidence type="ECO:0000313" key="2">
    <source>
        <dbReference type="Proteomes" id="UP000243739"/>
    </source>
</evidence>
<dbReference type="Proteomes" id="UP000243739">
    <property type="component" value="Unassembled WGS sequence"/>
</dbReference>
<protein>
    <submittedName>
        <fullName evidence="1">Uncharacterized protein</fullName>
    </submittedName>
</protein>
<sequence>MVATPNFLNRTLYNSFTFNLCFSNFLGIRTDTHFTKNRHVSKMIFLVLYNNKKDVSKGEIPWSI</sequence>
<dbReference type="STRING" id="337097.BHF71_02190"/>
<keyword evidence="2" id="KW-1185">Reference proteome</keyword>
<dbReference type="EMBL" id="MIJF01000024">
    <property type="protein sequence ID" value="OEF99415.1"/>
    <property type="molecule type" value="Genomic_DNA"/>
</dbReference>
<dbReference type="AlphaFoldDB" id="A0A1D2YUT6"/>
<evidence type="ECO:0000313" key="1">
    <source>
        <dbReference type="EMBL" id="OEF99415.1"/>
    </source>
</evidence>
<comment type="caution">
    <text evidence="1">The sequence shown here is derived from an EMBL/GenBank/DDBJ whole genome shotgun (WGS) entry which is preliminary data.</text>
</comment>
<proteinExistence type="predicted"/>
<reference evidence="1 2" key="1">
    <citation type="submission" date="2016-09" db="EMBL/GenBank/DDBJ databases">
        <title>Draft genome sequence for the type strain of Vulcanibacillus modesticaldus BR, a strictly anaerobic, moderately thermophilic, and nitrate-reducing bacterium from deep sea-hydrothermal vents of the Mid-Atlantic Ridge.</title>
        <authorList>
            <person name="Abin C.A."/>
            <person name="Hollibaugh J.T."/>
        </authorList>
    </citation>
    <scope>NUCLEOTIDE SEQUENCE [LARGE SCALE GENOMIC DNA]</scope>
    <source>
        <strain evidence="1 2">BR</strain>
    </source>
</reference>
<name>A0A1D2YUT6_9BACI</name>